<dbReference type="Gene3D" id="1.10.287.130">
    <property type="match status" value="1"/>
</dbReference>
<reference evidence="14" key="1">
    <citation type="journal article" date="2015" name="Nature">
        <title>Complex archaea that bridge the gap between prokaryotes and eukaryotes.</title>
        <authorList>
            <person name="Spang A."/>
            <person name="Saw J.H."/>
            <person name="Jorgensen S.L."/>
            <person name="Zaremba-Niedzwiedzka K."/>
            <person name="Martijn J."/>
            <person name="Lind A.E."/>
            <person name="van Eijk R."/>
            <person name="Schleper C."/>
            <person name="Guy L."/>
            <person name="Ettema T.J."/>
        </authorList>
    </citation>
    <scope>NUCLEOTIDE SEQUENCE</scope>
</reference>
<feature type="domain" description="Histidine kinase" evidence="12">
    <location>
        <begin position="241"/>
        <end position="443"/>
    </location>
</feature>
<sequence length="443" mass="48387">MTLSLRARLLGAATLWTGVALVGVGLFIFWLFKGHAERTFDARLEANLLGLMASVEFNEQGQLIKTRDVGGPQFDRAFSGWYWQIAHGENVLIASRSLWEESLPALTFNAEQAVALIGPDSEPLRARGRRFSAPGSGPELSILVAGPQREIDDSLSLILPPLVISLSLLGIGLAVAVWWQVRWGLRPLTRLRRELLAVREGRRDALPHATVVELEPLVEEINALVAHNREVIARSRQHVGNLAHGLKTPLAMLVNSLSSAQAQNSTVNEAITRLRRLVDHHLRRARAVGAGHHLGERTPVKTTLEGLVEVMHHVYQRGPKPVTVVVDCDEALAFRGESQDLDELLGNLLDNACKWARQQVTVYATTTQPGELLITITDDGPGMSEAQRIKSLERGERFDESTPGDGLGLAIVHDLAQLYGGALALKANTPHGLCVELTLPAVN</sequence>
<organism evidence="14">
    <name type="scientific">marine sediment metagenome</name>
    <dbReference type="NCBI Taxonomy" id="412755"/>
    <lineage>
        <taxon>unclassified sequences</taxon>
        <taxon>metagenomes</taxon>
        <taxon>ecological metagenomes</taxon>
    </lineage>
</organism>
<comment type="caution">
    <text evidence="14">The sequence shown here is derived from an EMBL/GenBank/DDBJ whole genome shotgun (WGS) entry which is preliminary data.</text>
</comment>
<evidence type="ECO:0000256" key="7">
    <source>
        <dbReference type="ARBA" id="ARBA00022777"/>
    </source>
</evidence>
<dbReference type="SUPFAM" id="SSF55874">
    <property type="entry name" value="ATPase domain of HSP90 chaperone/DNA topoisomerase II/histidine kinase"/>
    <property type="match status" value="1"/>
</dbReference>
<evidence type="ECO:0000256" key="2">
    <source>
        <dbReference type="ARBA" id="ARBA00004370"/>
    </source>
</evidence>
<dbReference type="Pfam" id="PF02518">
    <property type="entry name" value="HATPase_c"/>
    <property type="match status" value="1"/>
</dbReference>
<dbReference type="SUPFAM" id="SSF47384">
    <property type="entry name" value="Homodimeric domain of signal transducing histidine kinase"/>
    <property type="match status" value="1"/>
</dbReference>
<dbReference type="GO" id="GO:0005886">
    <property type="term" value="C:plasma membrane"/>
    <property type="evidence" value="ECO:0007669"/>
    <property type="project" value="TreeGrafter"/>
</dbReference>
<evidence type="ECO:0000256" key="1">
    <source>
        <dbReference type="ARBA" id="ARBA00000085"/>
    </source>
</evidence>
<keyword evidence="5" id="KW-0808">Transferase</keyword>
<dbReference type="InterPro" id="IPR004358">
    <property type="entry name" value="Sig_transdc_His_kin-like_C"/>
</dbReference>
<evidence type="ECO:0000256" key="6">
    <source>
        <dbReference type="ARBA" id="ARBA00022692"/>
    </source>
</evidence>
<dbReference type="EC" id="2.7.13.3" evidence="3"/>
<dbReference type="AlphaFoldDB" id="A0A0F9VKK6"/>
<evidence type="ECO:0000313" key="14">
    <source>
        <dbReference type="EMBL" id="KKO05651.1"/>
    </source>
</evidence>
<dbReference type="GO" id="GO:0000155">
    <property type="term" value="F:phosphorelay sensor kinase activity"/>
    <property type="evidence" value="ECO:0007669"/>
    <property type="project" value="InterPro"/>
</dbReference>
<evidence type="ECO:0000256" key="8">
    <source>
        <dbReference type="ARBA" id="ARBA00022989"/>
    </source>
</evidence>
<dbReference type="EMBL" id="LAZR01000018">
    <property type="protein sequence ID" value="KKO05651.1"/>
    <property type="molecule type" value="Genomic_DNA"/>
</dbReference>
<evidence type="ECO:0000259" key="12">
    <source>
        <dbReference type="PROSITE" id="PS50109"/>
    </source>
</evidence>
<feature type="transmembrane region" description="Helical" evidence="11">
    <location>
        <begin position="12"/>
        <end position="32"/>
    </location>
</feature>
<evidence type="ECO:0000256" key="3">
    <source>
        <dbReference type="ARBA" id="ARBA00012438"/>
    </source>
</evidence>
<gene>
    <name evidence="14" type="ORF">LCGC14_0072910</name>
</gene>
<accession>A0A0F9VKK6</accession>
<evidence type="ECO:0000256" key="10">
    <source>
        <dbReference type="ARBA" id="ARBA00023136"/>
    </source>
</evidence>
<evidence type="ECO:0000256" key="9">
    <source>
        <dbReference type="ARBA" id="ARBA00023012"/>
    </source>
</evidence>
<evidence type="ECO:0000256" key="11">
    <source>
        <dbReference type="SAM" id="Phobius"/>
    </source>
</evidence>
<keyword evidence="6 11" id="KW-0812">Transmembrane</keyword>
<evidence type="ECO:0000256" key="5">
    <source>
        <dbReference type="ARBA" id="ARBA00022679"/>
    </source>
</evidence>
<dbReference type="PRINTS" id="PR00344">
    <property type="entry name" value="BCTRLSENSOR"/>
</dbReference>
<dbReference type="PANTHER" id="PTHR45436:SF5">
    <property type="entry name" value="SENSOR HISTIDINE KINASE TRCS"/>
    <property type="match status" value="1"/>
</dbReference>
<protein>
    <recommendedName>
        <fullName evidence="3">histidine kinase</fullName>
        <ecNumber evidence="3">2.7.13.3</ecNumber>
    </recommendedName>
</protein>
<keyword evidence="8 11" id="KW-1133">Transmembrane helix</keyword>
<dbReference type="InterPro" id="IPR003660">
    <property type="entry name" value="HAMP_dom"/>
</dbReference>
<keyword evidence="7" id="KW-0418">Kinase</keyword>
<feature type="domain" description="HAMP" evidence="13">
    <location>
        <begin position="182"/>
        <end position="233"/>
    </location>
</feature>
<keyword evidence="10 11" id="KW-0472">Membrane</keyword>
<dbReference type="PROSITE" id="PS50885">
    <property type="entry name" value="HAMP"/>
    <property type="match status" value="1"/>
</dbReference>
<dbReference type="InterPro" id="IPR036097">
    <property type="entry name" value="HisK_dim/P_sf"/>
</dbReference>
<name>A0A0F9VKK6_9ZZZZ</name>
<keyword evidence="9" id="KW-0902">Two-component regulatory system</keyword>
<evidence type="ECO:0000259" key="13">
    <source>
        <dbReference type="PROSITE" id="PS50885"/>
    </source>
</evidence>
<evidence type="ECO:0000256" key="4">
    <source>
        <dbReference type="ARBA" id="ARBA00022553"/>
    </source>
</evidence>
<comment type="catalytic activity">
    <reaction evidence="1">
        <text>ATP + protein L-histidine = ADP + protein N-phospho-L-histidine.</text>
        <dbReference type="EC" id="2.7.13.3"/>
    </reaction>
</comment>
<dbReference type="InterPro" id="IPR050428">
    <property type="entry name" value="TCS_sensor_his_kinase"/>
</dbReference>
<dbReference type="PROSITE" id="PS50109">
    <property type="entry name" value="HIS_KIN"/>
    <property type="match status" value="1"/>
</dbReference>
<comment type="subcellular location">
    <subcellularLocation>
        <location evidence="2">Membrane</location>
    </subcellularLocation>
</comment>
<dbReference type="InterPro" id="IPR003594">
    <property type="entry name" value="HATPase_dom"/>
</dbReference>
<proteinExistence type="predicted"/>
<keyword evidence="4" id="KW-0597">Phosphoprotein</keyword>
<dbReference type="PANTHER" id="PTHR45436">
    <property type="entry name" value="SENSOR HISTIDINE KINASE YKOH"/>
    <property type="match status" value="1"/>
</dbReference>
<dbReference type="SMART" id="SM00387">
    <property type="entry name" value="HATPase_c"/>
    <property type="match status" value="1"/>
</dbReference>
<dbReference type="InterPro" id="IPR005467">
    <property type="entry name" value="His_kinase_dom"/>
</dbReference>
<dbReference type="Gene3D" id="3.30.565.10">
    <property type="entry name" value="Histidine kinase-like ATPase, C-terminal domain"/>
    <property type="match status" value="1"/>
</dbReference>
<dbReference type="InterPro" id="IPR036890">
    <property type="entry name" value="HATPase_C_sf"/>
</dbReference>
<feature type="transmembrane region" description="Helical" evidence="11">
    <location>
        <begin position="157"/>
        <end position="179"/>
    </location>
</feature>